<comment type="similarity">
    <text evidence="1">Belongs to the RutC family.</text>
</comment>
<dbReference type="PANTHER" id="PTHR11803">
    <property type="entry name" value="2-IMINOBUTANOATE/2-IMINOPROPANOATE DEAMINASE RIDA"/>
    <property type="match status" value="1"/>
</dbReference>
<name>A0A8J4AG31_9ACTN</name>
<dbReference type="EMBL" id="BOPO01000055">
    <property type="protein sequence ID" value="GIL27993.1"/>
    <property type="molecule type" value="Genomic_DNA"/>
</dbReference>
<evidence type="ECO:0000256" key="1">
    <source>
        <dbReference type="ARBA" id="ARBA00010552"/>
    </source>
</evidence>
<dbReference type="InterPro" id="IPR035959">
    <property type="entry name" value="RutC-like_sf"/>
</dbReference>
<dbReference type="AlphaFoldDB" id="A0A8J4AG31"/>
<dbReference type="Proteomes" id="UP000614996">
    <property type="component" value="Unassembled WGS sequence"/>
</dbReference>
<dbReference type="GO" id="GO:0005829">
    <property type="term" value="C:cytosol"/>
    <property type="evidence" value="ECO:0007669"/>
    <property type="project" value="TreeGrafter"/>
</dbReference>
<keyword evidence="3" id="KW-1185">Reference proteome</keyword>
<accession>A0A8J4AG31</accession>
<reference evidence="3" key="1">
    <citation type="journal article" date="2021" name="Int. J. Syst. Evol. Microbiol.">
        <title>Actinocatenispora comari sp. nov., an endophytic actinomycete isolated from aerial parts of Comarum salesowianum.</title>
        <authorList>
            <person name="Oyunbileg N."/>
            <person name="Iizaka Y."/>
            <person name="Hamada M."/>
            <person name="Davaapurev B.O."/>
            <person name="Fukumoto A."/>
            <person name="Tsetseg B."/>
            <person name="Kato F."/>
            <person name="Tamura T."/>
            <person name="Batkhuu J."/>
            <person name="Anzai Y."/>
        </authorList>
    </citation>
    <scope>NUCLEOTIDE SEQUENCE [LARGE SCALE GENOMIC DNA]</scope>
    <source>
        <strain evidence="3">NUM-2625</strain>
    </source>
</reference>
<dbReference type="SUPFAM" id="SSF55298">
    <property type="entry name" value="YjgF-like"/>
    <property type="match status" value="1"/>
</dbReference>
<evidence type="ECO:0000313" key="3">
    <source>
        <dbReference type="Proteomes" id="UP000614996"/>
    </source>
</evidence>
<dbReference type="InterPro" id="IPR006175">
    <property type="entry name" value="YjgF/YER057c/UK114"/>
</dbReference>
<gene>
    <name evidence="2" type="ORF">NUM_32470</name>
</gene>
<protein>
    <submittedName>
        <fullName evidence="2">Enamine deaminase RidA</fullName>
    </submittedName>
</protein>
<dbReference type="Pfam" id="PF01042">
    <property type="entry name" value="Ribonuc_L-PSP"/>
    <property type="match status" value="1"/>
</dbReference>
<dbReference type="PANTHER" id="PTHR11803:SF58">
    <property type="entry name" value="PROTEIN HMF1-RELATED"/>
    <property type="match status" value="1"/>
</dbReference>
<evidence type="ECO:0000313" key="2">
    <source>
        <dbReference type="EMBL" id="GIL27993.1"/>
    </source>
</evidence>
<dbReference type="GO" id="GO:0019239">
    <property type="term" value="F:deaminase activity"/>
    <property type="evidence" value="ECO:0007669"/>
    <property type="project" value="TreeGrafter"/>
</dbReference>
<proteinExistence type="inferred from homology"/>
<dbReference type="CDD" id="cd00448">
    <property type="entry name" value="YjgF_YER057c_UK114_family"/>
    <property type="match status" value="1"/>
</dbReference>
<organism evidence="2 3">
    <name type="scientific">Actinocatenispora comari</name>
    <dbReference type="NCBI Taxonomy" id="2807577"/>
    <lineage>
        <taxon>Bacteria</taxon>
        <taxon>Bacillati</taxon>
        <taxon>Actinomycetota</taxon>
        <taxon>Actinomycetes</taxon>
        <taxon>Micromonosporales</taxon>
        <taxon>Micromonosporaceae</taxon>
        <taxon>Actinocatenispora</taxon>
    </lineage>
</organism>
<comment type="caution">
    <text evidence="2">The sequence shown here is derived from an EMBL/GenBank/DDBJ whole genome shotgun (WGS) entry which is preliminary data.</text>
</comment>
<dbReference type="Gene3D" id="3.30.1330.40">
    <property type="entry name" value="RutC-like"/>
    <property type="match status" value="1"/>
</dbReference>
<sequence length="137" mass="14047">MIEFFERPDGTPPANGYSHAARGAGRLVAVSGQLPVDPQGVLVGAEDALAQARQVFANLGTALAAAGARPPELLRLTFFLTDLADLPAVRTARDEFLGDGPLPTSSLVQVVGLVLPGARIEIDALAVVDDSAAPHAG</sequence>